<reference evidence="1" key="2">
    <citation type="submission" date="2016-06" db="EMBL/GenBank/DDBJ databases">
        <title>The genome of a short-lived fish provides insights into sex chromosome evolution and the genetic control of aging.</title>
        <authorList>
            <person name="Reichwald K."/>
            <person name="Felder M."/>
            <person name="Petzold A."/>
            <person name="Koch P."/>
            <person name="Groth M."/>
            <person name="Platzer M."/>
        </authorList>
    </citation>
    <scope>NUCLEOTIDE SEQUENCE</scope>
    <source>
        <tissue evidence="1">Brain</tissue>
    </source>
</reference>
<protein>
    <submittedName>
        <fullName evidence="1">Uncharacterized protein</fullName>
    </submittedName>
</protein>
<reference evidence="1" key="1">
    <citation type="submission" date="2016-05" db="EMBL/GenBank/DDBJ databases">
        <authorList>
            <person name="Lavstsen T."/>
            <person name="Jespersen J.S."/>
        </authorList>
    </citation>
    <scope>NUCLEOTIDE SEQUENCE</scope>
    <source>
        <tissue evidence="1">Brain</tissue>
    </source>
</reference>
<accession>A0A1A8MAW3</accession>
<feature type="non-terminal residue" evidence="1">
    <location>
        <position position="1"/>
    </location>
</feature>
<feature type="non-terminal residue" evidence="1">
    <location>
        <position position="81"/>
    </location>
</feature>
<gene>
    <name evidence="1" type="primary">BX323444.2</name>
</gene>
<proteinExistence type="predicted"/>
<evidence type="ECO:0000313" key="1">
    <source>
        <dbReference type="EMBL" id="SBR53952.1"/>
    </source>
</evidence>
<dbReference type="AlphaFoldDB" id="A0A1A8MAW3"/>
<sequence>LDPASTQIDERVRNTDLLAAEMHLKQQPYLDKEEKLSAEDRKDKLICTVNPEMEQQRRMITEQLKSLFKQREGKEDGQVLD</sequence>
<dbReference type="EMBL" id="HAEF01012793">
    <property type="protein sequence ID" value="SBR53952.1"/>
    <property type="molecule type" value="Transcribed_RNA"/>
</dbReference>
<name>A0A1A8MAW3_9TELE</name>
<organism evidence="1">
    <name type="scientific">Nothobranchius pienaari</name>
    <dbReference type="NCBI Taxonomy" id="704102"/>
    <lineage>
        <taxon>Eukaryota</taxon>
        <taxon>Metazoa</taxon>
        <taxon>Chordata</taxon>
        <taxon>Craniata</taxon>
        <taxon>Vertebrata</taxon>
        <taxon>Euteleostomi</taxon>
        <taxon>Actinopterygii</taxon>
        <taxon>Neopterygii</taxon>
        <taxon>Teleostei</taxon>
        <taxon>Neoteleostei</taxon>
        <taxon>Acanthomorphata</taxon>
        <taxon>Ovalentaria</taxon>
        <taxon>Atherinomorphae</taxon>
        <taxon>Cyprinodontiformes</taxon>
        <taxon>Nothobranchiidae</taxon>
        <taxon>Nothobranchius</taxon>
    </lineage>
</organism>